<dbReference type="Proteomes" id="UP001320326">
    <property type="component" value="Chromosome"/>
</dbReference>
<dbReference type="AlphaFoldDB" id="A0AAN2BXX9"/>
<name>A0AAN2BXX9_9PROT</name>
<protein>
    <recommendedName>
        <fullName evidence="2">SPOR domain-containing protein</fullName>
    </recommendedName>
</protein>
<accession>A0AAN2BXX9</accession>
<dbReference type="EMBL" id="AP023423">
    <property type="protein sequence ID" value="BCK86590.1"/>
    <property type="molecule type" value="Genomic_DNA"/>
</dbReference>
<gene>
    <name evidence="3" type="ORF">MIZ01_0353</name>
</gene>
<dbReference type="KEGG" id="seme:MIZ01_0353"/>
<dbReference type="Gene3D" id="3.30.70.1070">
    <property type="entry name" value="Sporulation related repeat"/>
    <property type="match status" value="1"/>
</dbReference>
<reference evidence="3 4" key="1">
    <citation type="journal article" date="2022" name="Int. J. Syst. Evol. Microbiol.">
        <title>&lt;i&gt;Sideroxyarcus emersonii&lt;/i&gt; gen. nov. sp. nov., a neutrophilic, microaerobic iron- and thiosulfate-oxidizing bacterium isolated from iron-rich wetland sediment.</title>
        <authorList>
            <person name="Kato S."/>
            <person name="Itoh T."/>
            <person name="Iino T."/>
            <person name="Ohkuma M."/>
        </authorList>
    </citation>
    <scope>NUCLEOTIDE SEQUENCE [LARGE SCALE GENOMIC DNA]</scope>
    <source>
        <strain evidence="3 4">MIZ01</strain>
    </source>
</reference>
<feature type="domain" description="SPOR" evidence="2">
    <location>
        <begin position="153"/>
        <end position="231"/>
    </location>
</feature>
<dbReference type="InterPro" id="IPR007730">
    <property type="entry name" value="SPOR-like_dom"/>
</dbReference>
<organism evidence="3 4">
    <name type="scientific">Sideroxyarcus emersonii</name>
    <dbReference type="NCBI Taxonomy" id="2764705"/>
    <lineage>
        <taxon>Bacteria</taxon>
        <taxon>Pseudomonadati</taxon>
        <taxon>Pseudomonadota</taxon>
        <taxon>Betaproteobacteria</taxon>
        <taxon>Nitrosomonadales</taxon>
        <taxon>Gallionellaceae</taxon>
        <taxon>Sideroxyarcus</taxon>
    </lineage>
</organism>
<dbReference type="GO" id="GO:0042834">
    <property type="term" value="F:peptidoglycan binding"/>
    <property type="evidence" value="ECO:0007669"/>
    <property type="project" value="InterPro"/>
</dbReference>
<dbReference type="RefSeq" id="WP_237247763.1">
    <property type="nucleotide sequence ID" value="NZ_AP023423.1"/>
</dbReference>
<dbReference type="Pfam" id="PF05036">
    <property type="entry name" value="SPOR"/>
    <property type="match status" value="1"/>
</dbReference>
<proteinExistence type="predicted"/>
<evidence type="ECO:0000256" key="1">
    <source>
        <dbReference type="SAM" id="MobiDB-lite"/>
    </source>
</evidence>
<evidence type="ECO:0000313" key="3">
    <source>
        <dbReference type="EMBL" id="BCK86590.1"/>
    </source>
</evidence>
<dbReference type="PROSITE" id="PS51724">
    <property type="entry name" value="SPOR"/>
    <property type="match status" value="1"/>
</dbReference>
<evidence type="ECO:0000313" key="4">
    <source>
        <dbReference type="Proteomes" id="UP001320326"/>
    </source>
</evidence>
<keyword evidence="4" id="KW-1185">Reference proteome</keyword>
<dbReference type="InterPro" id="IPR036680">
    <property type="entry name" value="SPOR-like_sf"/>
</dbReference>
<feature type="region of interest" description="Disordered" evidence="1">
    <location>
        <begin position="77"/>
        <end position="97"/>
    </location>
</feature>
<sequence length="272" mass="29413">MTKWIVGLLLLVNLALFGWMRWGNLLTEDADSGTLQAALHPDKIRLLDALPASAVAAQSETPGLSLTLSPVSAPASVPAPAATHPATHSSPGVASSPVAVSAPLRPPVAVAASAPLNLAKCAEWGEFSGDDLSRAQQALAVLKLGDNLTRRAVERNHGYWVYIPPLKKRASVEKKIAQLKERGVKDYFVVQEKGKWQNAISLGVFKTRDAAEKYIAMLHTKDVRTAKVGERTSKLKYTVFLIRDLDSGTTDKLNALQQEFPESELKVEACNN</sequence>
<evidence type="ECO:0000259" key="2">
    <source>
        <dbReference type="PROSITE" id="PS51724"/>
    </source>
</evidence>